<evidence type="ECO:0000313" key="2">
    <source>
        <dbReference type="Proteomes" id="UP000006468"/>
    </source>
</evidence>
<protein>
    <submittedName>
        <fullName evidence="1">Uncharacterized protein</fullName>
    </submittedName>
</protein>
<proteinExistence type="predicted"/>
<organism evidence="1 2">
    <name type="scientific">Novacetimonas hansenii ATCC 23769</name>
    <dbReference type="NCBI Taxonomy" id="714995"/>
    <lineage>
        <taxon>Bacteria</taxon>
        <taxon>Pseudomonadati</taxon>
        <taxon>Pseudomonadota</taxon>
        <taxon>Alphaproteobacteria</taxon>
        <taxon>Acetobacterales</taxon>
        <taxon>Acetobacteraceae</taxon>
        <taxon>Novacetimonas</taxon>
    </lineage>
</organism>
<sequence>MASGEEGAGGQGDTRLFIRQVGMQVVRADIRPGDGYRTNALQNKTQP</sequence>
<comment type="caution">
    <text evidence="1">The sequence shown here is derived from an EMBL/GenBank/DDBJ whole genome shotgun (WGS) entry which is preliminary data.</text>
</comment>
<dbReference type="AlphaFoldDB" id="D5QFT9"/>
<dbReference type="Proteomes" id="UP000006468">
    <property type="component" value="Chromosome"/>
</dbReference>
<evidence type="ECO:0000313" key="1">
    <source>
        <dbReference type="EMBL" id="EFG83995.1"/>
    </source>
</evidence>
<gene>
    <name evidence="1" type="ORF">GXY_10044</name>
</gene>
<dbReference type="HOGENOM" id="CLU_3169250_0_0_5"/>
<name>D5QFT9_NOVHA</name>
<accession>D5QFT9</accession>
<reference evidence="1 2" key="1">
    <citation type="journal article" date="2010" name="J. Bacteriol.">
        <title>Genome sequence of a cellulose-producing bacterium, Gluconacetobacter hansenii ATCC 23769.</title>
        <authorList>
            <person name="Iyer P.R."/>
            <person name="Geib S.M."/>
            <person name="Catchmark J."/>
            <person name="Kao T.H."/>
            <person name="Tien M."/>
        </authorList>
    </citation>
    <scope>NUCLEOTIDE SEQUENCE [LARGE SCALE GENOMIC DNA]</scope>
    <source>
        <strain evidence="1 2">ATCC 23769</strain>
    </source>
</reference>
<dbReference type="EMBL" id="ADTV01000039">
    <property type="protein sequence ID" value="EFG83995.1"/>
    <property type="molecule type" value="Genomic_DNA"/>
</dbReference>